<dbReference type="InterPro" id="IPR000228">
    <property type="entry name" value="RNA3'_term_phos_cyc"/>
</dbReference>
<dbReference type="PANTHER" id="PTHR11096:SF1">
    <property type="entry name" value="RNA 3'-TERMINAL PHOSPHATE CYCLASE-LIKE PROTEIN"/>
    <property type="match status" value="1"/>
</dbReference>
<name>A0AAD4VC95_PRUDU</name>
<dbReference type="Gene3D" id="3.65.10.20">
    <property type="entry name" value="RNA 3'-terminal phosphate cyclase domain"/>
    <property type="match status" value="1"/>
</dbReference>
<dbReference type="AlphaFoldDB" id="A0AAD4VC95"/>
<gene>
    <name evidence="2" type="ORF">L3X38_031526</name>
</gene>
<protein>
    <recommendedName>
        <fullName evidence="1">RNA 3'-terminal phosphate cyclase domain-containing protein</fullName>
    </recommendedName>
</protein>
<dbReference type="PANTHER" id="PTHR11096">
    <property type="entry name" value="RNA 3' TERMINAL PHOSPHATE CYCLASE"/>
    <property type="match status" value="1"/>
</dbReference>
<dbReference type="GO" id="GO:0000479">
    <property type="term" value="P:endonucleolytic cleavage of tricistronic rRNA transcript (SSU-rRNA, 5.8S rRNA, LSU-rRNA)"/>
    <property type="evidence" value="ECO:0007669"/>
    <property type="project" value="TreeGrafter"/>
</dbReference>
<proteinExistence type="predicted"/>
<keyword evidence="3" id="KW-1185">Reference proteome</keyword>
<evidence type="ECO:0000259" key="1">
    <source>
        <dbReference type="Pfam" id="PF01137"/>
    </source>
</evidence>
<sequence length="156" mass="16745">MDALPKGGGEVVVAIPVVQSLGYVHIFTDHRAGPQAGDYISHARGEHISEVDYEKKELVPPKDVGLKIASVLLGEIGQGGVVDSNHQGLFFLLCALCPQDVSKVRVGKLFPYGIDTLRNINDFLGVKFVIMPCASTSTVLLKCVGCGLRKLSRKIS</sequence>
<feature type="domain" description="RNA 3'-terminal phosphate cyclase" evidence="1">
    <location>
        <begin position="4"/>
        <end position="130"/>
    </location>
</feature>
<organism evidence="2 3">
    <name type="scientific">Prunus dulcis</name>
    <name type="common">Almond</name>
    <name type="synonym">Amygdalus dulcis</name>
    <dbReference type="NCBI Taxonomy" id="3755"/>
    <lineage>
        <taxon>Eukaryota</taxon>
        <taxon>Viridiplantae</taxon>
        <taxon>Streptophyta</taxon>
        <taxon>Embryophyta</taxon>
        <taxon>Tracheophyta</taxon>
        <taxon>Spermatophyta</taxon>
        <taxon>Magnoliopsida</taxon>
        <taxon>eudicotyledons</taxon>
        <taxon>Gunneridae</taxon>
        <taxon>Pentapetalae</taxon>
        <taxon>rosids</taxon>
        <taxon>fabids</taxon>
        <taxon>Rosales</taxon>
        <taxon>Rosaceae</taxon>
        <taxon>Amygdaloideae</taxon>
        <taxon>Amygdaleae</taxon>
        <taxon>Prunus</taxon>
    </lineage>
</organism>
<accession>A0AAD4VC95</accession>
<dbReference type="EMBL" id="JAJFAZ020000006">
    <property type="protein sequence ID" value="KAI5322454.1"/>
    <property type="molecule type" value="Genomic_DNA"/>
</dbReference>
<dbReference type="GO" id="GO:0004521">
    <property type="term" value="F:RNA endonuclease activity"/>
    <property type="evidence" value="ECO:0007669"/>
    <property type="project" value="TreeGrafter"/>
</dbReference>
<evidence type="ECO:0000313" key="2">
    <source>
        <dbReference type="EMBL" id="KAI5322454.1"/>
    </source>
</evidence>
<dbReference type="GO" id="GO:0005730">
    <property type="term" value="C:nucleolus"/>
    <property type="evidence" value="ECO:0007669"/>
    <property type="project" value="TreeGrafter"/>
</dbReference>
<comment type="caution">
    <text evidence="2">The sequence shown here is derived from an EMBL/GenBank/DDBJ whole genome shotgun (WGS) entry which is preliminary data.</text>
</comment>
<reference evidence="2 3" key="1">
    <citation type="journal article" date="2022" name="G3 (Bethesda)">
        <title>Whole-genome sequence and methylome profiling of the almond [Prunus dulcis (Mill.) D.A. Webb] cultivar 'Nonpareil'.</title>
        <authorList>
            <person name="D'Amico-Willman K.M."/>
            <person name="Ouma W.Z."/>
            <person name="Meulia T."/>
            <person name="Sideli G.M."/>
            <person name="Gradziel T.M."/>
            <person name="Fresnedo-Ramirez J."/>
        </authorList>
    </citation>
    <scope>NUCLEOTIDE SEQUENCE [LARGE SCALE GENOMIC DNA]</scope>
    <source>
        <strain evidence="2">Clone GOH B32 T37-40</strain>
    </source>
</reference>
<evidence type="ECO:0000313" key="3">
    <source>
        <dbReference type="Proteomes" id="UP001054821"/>
    </source>
</evidence>
<dbReference type="Pfam" id="PF01137">
    <property type="entry name" value="RTC"/>
    <property type="match status" value="1"/>
</dbReference>
<dbReference type="InterPro" id="IPR037136">
    <property type="entry name" value="RNA3'_phos_cyclase_dom_sf"/>
</dbReference>
<dbReference type="InterPro" id="IPR023797">
    <property type="entry name" value="RNA3'_phos_cyclase_dom"/>
</dbReference>
<dbReference type="Proteomes" id="UP001054821">
    <property type="component" value="Chromosome 6"/>
</dbReference>